<comment type="caution">
    <text evidence="2">The sequence shown here is derived from an EMBL/GenBank/DDBJ whole genome shotgun (WGS) entry which is preliminary data.</text>
</comment>
<protein>
    <submittedName>
        <fullName evidence="2">Uncharacterized protein</fullName>
    </submittedName>
</protein>
<proteinExistence type="predicted"/>
<dbReference type="Proteomes" id="UP001221757">
    <property type="component" value="Unassembled WGS sequence"/>
</dbReference>
<feature type="transmembrane region" description="Helical" evidence="1">
    <location>
        <begin position="105"/>
        <end position="123"/>
    </location>
</feature>
<feature type="transmembrane region" description="Helical" evidence="1">
    <location>
        <begin position="54"/>
        <end position="73"/>
    </location>
</feature>
<dbReference type="EMBL" id="JARKIE010000009">
    <property type="protein sequence ID" value="KAJ7704796.1"/>
    <property type="molecule type" value="Genomic_DNA"/>
</dbReference>
<name>A0AAD7GT48_MYCRO</name>
<reference evidence="2" key="1">
    <citation type="submission" date="2023-03" db="EMBL/GenBank/DDBJ databases">
        <title>Massive genome expansion in bonnet fungi (Mycena s.s.) driven by repeated elements and novel gene families across ecological guilds.</title>
        <authorList>
            <consortium name="Lawrence Berkeley National Laboratory"/>
            <person name="Harder C.B."/>
            <person name="Miyauchi S."/>
            <person name="Viragh M."/>
            <person name="Kuo A."/>
            <person name="Thoen E."/>
            <person name="Andreopoulos B."/>
            <person name="Lu D."/>
            <person name="Skrede I."/>
            <person name="Drula E."/>
            <person name="Henrissat B."/>
            <person name="Morin E."/>
            <person name="Kohler A."/>
            <person name="Barry K."/>
            <person name="LaButti K."/>
            <person name="Morin E."/>
            <person name="Salamov A."/>
            <person name="Lipzen A."/>
            <person name="Mereny Z."/>
            <person name="Hegedus B."/>
            <person name="Baldrian P."/>
            <person name="Stursova M."/>
            <person name="Weitz H."/>
            <person name="Taylor A."/>
            <person name="Grigoriev I.V."/>
            <person name="Nagy L.G."/>
            <person name="Martin F."/>
            <person name="Kauserud H."/>
        </authorList>
    </citation>
    <scope>NUCLEOTIDE SEQUENCE</scope>
    <source>
        <strain evidence="2">CBHHK067</strain>
    </source>
</reference>
<keyword evidence="3" id="KW-1185">Reference proteome</keyword>
<keyword evidence="1" id="KW-0472">Membrane</keyword>
<evidence type="ECO:0000313" key="2">
    <source>
        <dbReference type="EMBL" id="KAJ7704796.1"/>
    </source>
</evidence>
<evidence type="ECO:0000313" key="3">
    <source>
        <dbReference type="Proteomes" id="UP001221757"/>
    </source>
</evidence>
<feature type="transmembrane region" description="Helical" evidence="1">
    <location>
        <begin position="20"/>
        <end position="42"/>
    </location>
</feature>
<sequence length="179" mass="18896">MSSPIQNDTLETRVGEANLGFAVSGAVMSALVLLGFAYAAWFPPSRKHLNRVSFRLLVYAMVSSVIYACSYIPTLKVSHASAACTAAAFLTSIYSRTPGFTQTSLLFSAAMICCISLNLQLVLVHGVDGRMMEKYYVLGCAFLSAVCNITPLAAGQFGFNPPTAPAGSLTPPPPSNFAG</sequence>
<evidence type="ECO:0000256" key="1">
    <source>
        <dbReference type="SAM" id="Phobius"/>
    </source>
</evidence>
<feature type="transmembrane region" description="Helical" evidence="1">
    <location>
        <begin position="135"/>
        <end position="154"/>
    </location>
</feature>
<gene>
    <name evidence="2" type="ORF">B0H17DRAFT_1326353</name>
</gene>
<keyword evidence="1" id="KW-1133">Transmembrane helix</keyword>
<dbReference type="AlphaFoldDB" id="A0AAD7GT48"/>
<keyword evidence="1" id="KW-0812">Transmembrane</keyword>
<accession>A0AAD7GT48</accession>
<organism evidence="2 3">
    <name type="scientific">Mycena rosella</name>
    <name type="common">Pink bonnet</name>
    <name type="synonym">Agaricus rosellus</name>
    <dbReference type="NCBI Taxonomy" id="1033263"/>
    <lineage>
        <taxon>Eukaryota</taxon>
        <taxon>Fungi</taxon>
        <taxon>Dikarya</taxon>
        <taxon>Basidiomycota</taxon>
        <taxon>Agaricomycotina</taxon>
        <taxon>Agaricomycetes</taxon>
        <taxon>Agaricomycetidae</taxon>
        <taxon>Agaricales</taxon>
        <taxon>Marasmiineae</taxon>
        <taxon>Mycenaceae</taxon>
        <taxon>Mycena</taxon>
    </lineage>
</organism>